<organism evidence="1 2">
    <name type="scientific">Gossypium stocksii</name>
    <dbReference type="NCBI Taxonomy" id="47602"/>
    <lineage>
        <taxon>Eukaryota</taxon>
        <taxon>Viridiplantae</taxon>
        <taxon>Streptophyta</taxon>
        <taxon>Embryophyta</taxon>
        <taxon>Tracheophyta</taxon>
        <taxon>Spermatophyta</taxon>
        <taxon>Magnoliopsida</taxon>
        <taxon>eudicotyledons</taxon>
        <taxon>Gunneridae</taxon>
        <taxon>Pentapetalae</taxon>
        <taxon>rosids</taxon>
        <taxon>malvids</taxon>
        <taxon>Malvales</taxon>
        <taxon>Malvaceae</taxon>
        <taxon>Malvoideae</taxon>
        <taxon>Gossypium</taxon>
    </lineage>
</organism>
<comment type="caution">
    <text evidence="1">The sequence shown here is derived from an EMBL/GenBank/DDBJ whole genome shotgun (WGS) entry which is preliminary data.</text>
</comment>
<protein>
    <submittedName>
        <fullName evidence="1">Uncharacterized protein</fullName>
    </submittedName>
</protein>
<proteinExistence type="predicted"/>
<dbReference type="AlphaFoldDB" id="A0A9D3U5A5"/>
<reference evidence="1 2" key="1">
    <citation type="journal article" date="2021" name="Plant Biotechnol. J.">
        <title>Multi-omics assisted identification of the key and species-specific regulatory components of drought-tolerant mechanisms in Gossypium stocksii.</title>
        <authorList>
            <person name="Yu D."/>
            <person name="Ke L."/>
            <person name="Zhang D."/>
            <person name="Wu Y."/>
            <person name="Sun Y."/>
            <person name="Mei J."/>
            <person name="Sun J."/>
            <person name="Sun Y."/>
        </authorList>
    </citation>
    <scope>NUCLEOTIDE SEQUENCE [LARGE SCALE GENOMIC DNA]</scope>
    <source>
        <strain evidence="2">cv. E1</strain>
        <tissue evidence="1">Leaf</tissue>
    </source>
</reference>
<sequence>MEIEDTSIHLEEIQYQLVRKSLTGRSNEKSEFGRSDAFIPTKKSKGGTRFGFVRSASFQLNHGRKMYGSGEGVMDRS</sequence>
<dbReference type="EMBL" id="JAIQCV010000111">
    <property type="protein sequence ID" value="KAH1030160.1"/>
    <property type="molecule type" value="Genomic_DNA"/>
</dbReference>
<gene>
    <name evidence="1" type="ORF">J1N35_046214</name>
</gene>
<evidence type="ECO:0000313" key="2">
    <source>
        <dbReference type="Proteomes" id="UP000828251"/>
    </source>
</evidence>
<accession>A0A9D3U5A5</accession>
<name>A0A9D3U5A5_9ROSI</name>
<dbReference type="Proteomes" id="UP000828251">
    <property type="component" value="Unassembled WGS sequence"/>
</dbReference>
<keyword evidence="2" id="KW-1185">Reference proteome</keyword>
<evidence type="ECO:0000313" key="1">
    <source>
        <dbReference type="EMBL" id="KAH1030160.1"/>
    </source>
</evidence>